<keyword evidence="1" id="KW-0175">Coiled coil</keyword>
<evidence type="ECO:0000259" key="3">
    <source>
        <dbReference type="Pfam" id="PF13539"/>
    </source>
</evidence>
<dbReference type="GO" id="GO:0008233">
    <property type="term" value="F:peptidase activity"/>
    <property type="evidence" value="ECO:0007669"/>
    <property type="project" value="InterPro"/>
</dbReference>
<protein>
    <recommendedName>
        <fullName evidence="3">Peptidase M15C domain-containing protein</fullName>
    </recommendedName>
</protein>
<dbReference type="Proteomes" id="UP000197468">
    <property type="component" value="Unassembled WGS sequence"/>
</dbReference>
<dbReference type="InterPro" id="IPR039561">
    <property type="entry name" value="Peptidase_M15C"/>
</dbReference>
<dbReference type="Pfam" id="PF13539">
    <property type="entry name" value="Peptidase_M15_4"/>
    <property type="match status" value="1"/>
</dbReference>
<evidence type="ECO:0000313" key="5">
    <source>
        <dbReference type="Proteomes" id="UP000197468"/>
    </source>
</evidence>
<name>A0A246JME8_9BURK</name>
<keyword evidence="5" id="KW-1185">Reference proteome</keyword>
<reference evidence="4 5" key="1">
    <citation type="journal article" date="2008" name="Int. J. Syst. Evol. Microbiol.">
        <title>Description of Roseateles aquatilis sp. nov. and Roseateles terrae sp. nov., in the class Betaproteobacteria, and emended description of the genus Roseateles.</title>
        <authorList>
            <person name="Gomila M."/>
            <person name="Bowien B."/>
            <person name="Falsen E."/>
            <person name="Moore E.R."/>
            <person name="Lalucat J."/>
        </authorList>
    </citation>
    <scope>NUCLEOTIDE SEQUENCE [LARGE SCALE GENOMIC DNA]</scope>
    <source>
        <strain evidence="4 5">CCUG 48205</strain>
    </source>
</reference>
<dbReference type="OrthoDB" id="6286374at2"/>
<sequence>MDMRFIEVCIGLVLVFALTSLLVTTVTEIWASVRGRRGANLERALRSMLADDPGKGGWHGLFPQRRATPFTQALLDHPLMVSQSQGREGEQGKPSYLSGDLVVSVLLDLLAKATPGGTRPDSPRLLMASLQAAPAPAGAAAPPPELLRSLDTLAQGVDSDWPAYERRLVAWFDSIGERSIGWYKRWNQMRLAAFGFLIAATFNVNPFVIAQRLWNEEPLRRATVAMAESASEAYKAAQAASSPDPETLQRVLKALPPAASAPATASTAAQPTTASAARVDAAMSRLREELDGAQGKDRDSLDRLAKLARAETELRELIRRRRASIADDSVPEQLLEFSLLVDEELQRLLDLSSQSRLTAVEQAAREARAALLTERADLLVRALPAPSGQRCRSATTPEARALCERIEGVRSLGDGGLPVGWHLENLPGCDEGRCARTSGDARTPDQVRSDLRVKIAQQDRAALQGALEACKADKPKPGSKGCEALDALLRQEGARGALDLKLTAEWRVAAAALRTTPISAGEVFLQCVKGEVPCNRVLLVLGWLVIGLASVLGAPFWFDMLGRLIQLRGSGSRPADGAQGGNAAPAPGGGNANGPGGGMLAQPAPVAPPAGGDGGLNGGSSDTLSEAERTLTADDIDRLQRNGLNMPAALITRRLDTETRKRIAQWQDAQKQTPADGVLTGPQIDRLLRGTAPPPAQPPVPTAPLARGATPVRSDGSIAPLTEQEIRDLYGDIATVENTDAGAQAGTVKVVAEGKPGGPQRVLEALTVPASLAGKFPAGLRIHQRVRPHLEAVLQEIDATPGLADQILRCNGTVVERHIGWNPVNRLSSHTWGIAIDLNADQNKQGNTPAPEGAPGSVLDLVPIFNKHGFAWGGDFRNGGPDGMHFELALRQP</sequence>
<feature type="compositionally biased region" description="Gly residues" evidence="2">
    <location>
        <begin position="587"/>
        <end position="599"/>
    </location>
</feature>
<evidence type="ECO:0000256" key="1">
    <source>
        <dbReference type="SAM" id="Coils"/>
    </source>
</evidence>
<accession>A0A246JME8</accession>
<dbReference type="InterPro" id="IPR009045">
    <property type="entry name" value="Zn_M74/Hedgehog-like"/>
</dbReference>
<comment type="caution">
    <text evidence="4">The sequence shown here is derived from an EMBL/GenBank/DDBJ whole genome shotgun (WGS) entry which is preliminary data.</text>
</comment>
<dbReference type="RefSeq" id="WP_088383115.1">
    <property type="nucleotide sequence ID" value="NZ_NIOF01000001.1"/>
</dbReference>
<evidence type="ECO:0000256" key="2">
    <source>
        <dbReference type="SAM" id="MobiDB-lite"/>
    </source>
</evidence>
<dbReference type="SUPFAM" id="SSF55166">
    <property type="entry name" value="Hedgehog/DD-peptidase"/>
    <property type="match status" value="1"/>
</dbReference>
<organism evidence="4 5">
    <name type="scientific">Roseateles aquatilis</name>
    <dbReference type="NCBI Taxonomy" id="431061"/>
    <lineage>
        <taxon>Bacteria</taxon>
        <taxon>Pseudomonadati</taxon>
        <taxon>Pseudomonadota</taxon>
        <taxon>Betaproteobacteria</taxon>
        <taxon>Burkholderiales</taxon>
        <taxon>Sphaerotilaceae</taxon>
        <taxon>Roseateles</taxon>
    </lineage>
</organism>
<evidence type="ECO:0000313" key="4">
    <source>
        <dbReference type="EMBL" id="OWQ93818.1"/>
    </source>
</evidence>
<dbReference type="EMBL" id="NIOF01000001">
    <property type="protein sequence ID" value="OWQ93818.1"/>
    <property type="molecule type" value="Genomic_DNA"/>
</dbReference>
<proteinExistence type="predicted"/>
<feature type="region of interest" description="Disordered" evidence="2">
    <location>
        <begin position="571"/>
        <end position="623"/>
    </location>
</feature>
<feature type="domain" description="Peptidase M15C" evidence="3">
    <location>
        <begin position="825"/>
        <end position="888"/>
    </location>
</feature>
<dbReference type="AlphaFoldDB" id="A0A246JME8"/>
<gene>
    <name evidence="4" type="ORF">CDN99_05120</name>
</gene>
<feature type="region of interest" description="Disordered" evidence="2">
    <location>
        <begin position="663"/>
        <end position="716"/>
    </location>
</feature>
<dbReference type="Gene3D" id="3.30.1380.10">
    <property type="match status" value="1"/>
</dbReference>
<feature type="compositionally biased region" description="Pro residues" evidence="2">
    <location>
        <begin position="692"/>
        <end position="702"/>
    </location>
</feature>
<feature type="coiled-coil region" evidence="1">
    <location>
        <begin position="276"/>
        <end position="327"/>
    </location>
</feature>